<reference evidence="2 3" key="1">
    <citation type="journal article" date="2015" name="Genome Biol. Evol.">
        <title>Characterization of Three Mycobacterium spp. with Potential Use in Bioremediation by Genome Sequencing and Comparative Genomics.</title>
        <authorList>
            <person name="Das S."/>
            <person name="Pettersson B.M."/>
            <person name="Behra P.R."/>
            <person name="Ramesh M."/>
            <person name="Dasgupta S."/>
            <person name="Bhattacharya A."/>
            <person name="Kirsebom L.A."/>
        </authorList>
    </citation>
    <scope>NUCLEOTIDE SEQUENCE [LARGE SCALE GENOMIC DNA]</scope>
    <source>
        <strain evidence="2 3">DSM 43826</strain>
    </source>
</reference>
<name>A0A0J6VGI1_9MYCO</name>
<evidence type="ECO:0000313" key="3">
    <source>
        <dbReference type="Proteomes" id="UP000036513"/>
    </source>
</evidence>
<dbReference type="AlphaFoldDB" id="A0A0J6VGI1"/>
<dbReference type="Gene3D" id="2.120.10.30">
    <property type="entry name" value="TolB, C-terminal domain"/>
    <property type="match status" value="1"/>
</dbReference>
<feature type="compositionally biased region" description="Polar residues" evidence="1">
    <location>
        <begin position="14"/>
        <end position="26"/>
    </location>
</feature>
<dbReference type="PATRIC" id="fig|37916.4.peg.6122"/>
<organism evidence="2 3">
    <name type="scientific">Mycolicibacterium chlorophenolicum</name>
    <dbReference type="NCBI Taxonomy" id="37916"/>
    <lineage>
        <taxon>Bacteria</taxon>
        <taxon>Bacillati</taxon>
        <taxon>Actinomycetota</taxon>
        <taxon>Actinomycetes</taxon>
        <taxon>Mycobacteriales</taxon>
        <taxon>Mycobacteriaceae</taxon>
        <taxon>Mycolicibacterium</taxon>
    </lineage>
</organism>
<dbReference type="SUPFAM" id="SSF82171">
    <property type="entry name" value="DPP6 N-terminal domain-like"/>
    <property type="match status" value="1"/>
</dbReference>
<dbReference type="EMBL" id="JYNL01000068">
    <property type="protein sequence ID" value="KMO68568.1"/>
    <property type="molecule type" value="Genomic_DNA"/>
</dbReference>
<proteinExistence type="predicted"/>
<feature type="region of interest" description="Disordered" evidence="1">
    <location>
        <begin position="1"/>
        <end position="26"/>
    </location>
</feature>
<sequence>MLAYARRHTENQDTNRVGIRQSSKQTTGLFTAEPAATIAVSVDGSPAGPVAIAGDGIAYQVTTRSSSSSDVTRVSVLTPDGQLLATSRAIAGLPEPDCQAVGRPDGSLVLVTLNDKETLSTISIINGNGSVVRTTTVLGRAESMTSSASGAVFVDTSWTIPFFPTGYGDLATLYVSPQNTVRTFAPSGVTAGPDGTAYLVSSRTGIPTQMIRPSGRVQRIVVPFGSNAGTAPVFAGDGTAYWTVGTPTLFGGEKTRLYTLDDTLKVTRTVTGFPARAVVTAQGVVVVTQTGYQQTAYQGTTYYSWIADNTVVASQAIDGASNSQVTPGGTVYAVLDTPAQQVTSVLVMDSGRTRGTVTLPGTLASNGPLDVDGSGPRVGEQGYVTYESAGRRYLAVLDPDGTVARTVLLPDDASYTSPVFFGPDGAPYVFLAFGYAQGEVASQQVLAVASDTYTPMVSGPVKYDDPRIQFSPDGTGYLLGSDNQSGFMNVIGFDAPGTTPVALTDTPIFAGRILVFAPDGTAYTFLAGIDGVSLYALSPAGATEVLPLTYFPLVPVVVAPDGTLYLTAHGGGDNTVVTLIPPTAVR</sequence>
<protein>
    <submittedName>
        <fullName evidence="2">Uncharacterized protein</fullName>
    </submittedName>
</protein>
<dbReference type="STRING" id="37916.MCHLDSM_06099"/>
<keyword evidence="3" id="KW-1185">Reference proteome</keyword>
<accession>A0A0J6VGI1</accession>
<evidence type="ECO:0000313" key="2">
    <source>
        <dbReference type="EMBL" id="KMO68568.1"/>
    </source>
</evidence>
<evidence type="ECO:0000256" key="1">
    <source>
        <dbReference type="SAM" id="MobiDB-lite"/>
    </source>
</evidence>
<dbReference type="Proteomes" id="UP000036513">
    <property type="component" value="Unassembled WGS sequence"/>
</dbReference>
<gene>
    <name evidence="2" type="ORF">MCHLDSM_06099</name>
</gene>
<dbReference type="InterPro" id="IPR011042">
    <property type="entry name" value="6-blade_b-propeller_TolB-like"/>
</dbReference>
<comment type="caution">
    <text evidence="2">The sequence shown here is derived from an EMBL/GenBank/DDBJ whole genome shotgun (WGS) entry which is preliminary data.</text>
</comment>